<keyword evidence="2" id="KW-0378">Hydrolase</keyword>
<dbReference type="Pfam" id="PF00545">
    <property type="entry name" value="Ribonuclease"/>
    <property type="match status" value="1"/>
</dbReference>
<accession>A0ABU6K641</accession>
<comment type="caution">
    <text evidence="4">The sequence shown here is derived from an EMBL/GenBank/DDBJ whole genome shotgun (WGS) entry which is preliminary data.</text>
</comment>
<evidence type="ECO:0000256" key="3">
    <source>
        <dbReference type="SAM" id="SignalP"/>
    </source>
</evidence>
<keyword evidence="3" id="KW-0732">Signal</keyword>
<feature type="signal peptide" evidence="3">
    <location>
        <begin position="1"/>
        <end position="21"/>
    </location>
</feature>
<dbReference type="Proteomes" id="UP001331561">
    <property type="component" value="Unassembled WGS sequence"/>
</dbReference>
<reference evidence="4 5" key="1">
    <citation type="submission" date="2024-01" db="EMBL/GenBank/DDBJ databases">
        <title>Uliginosibacterium soil sp. nov.</title>
        <authorList>
            <person name="Lv Y."/>
        </authorList>
    </citation>
    <scope>NUCLEOTIDE SEQUENCE [LARGE SCALE GENOMIC DNA]</scope>
    <source>
        <strain evidence="4 5">H3</strain>
    </source>
</reference>
<dbReference type="RefSeq" id="WP_327600167.1">
    <property type="nucleotide sequence ID" value="NZ_JAYXHS010000003.1"/>
</dbReference>
<dbReference type="EMBL" id="JAYXHS010000003">
    <property type="protein sequence ID" value="MEC5387190.1"/>
    <property type="molecule type" value="Genomic_DNA"/>
</dbReference>
<keyword evidence="5" id="KW-1185">Reference proteome</keyword>
<evidence type="ECO:0000256" key="2">
    <source>
        <dbReference type="ARBA" id="ARBA00022801"/>
    </source>
</evidence>
<evidence type="ECO:0000313" key="5">
    <source>
        <dbReference type="Proteomes" id="UP001331561"/>
    </source>
</evidence>
<dbReference type="Gene3D" id="3.10.450.30">
    <property type="entry name" value="Microbial ribonucleases"/>
    <property type="match status" value="1"/>
</dbReference>
<organism evidence="4 5">
    <name type="scientific">Uliginosibacterium silvisoli</name>
    <dbReference type="NCBI Taxonomy" id="3114758"/>
    <lineage>
        <taxon>Bacteria</taxon>
        <taxon>Pseudomonadati</taxon>
        <taxon>Pseudomonadota</taxon>
        <taxon>Betaproteobacteria</taxon>
        <taxon>Rhodocyclales</taxon>
        <taxon>Zoogloeaceae</taxon>
        <taxon>Uliginosibacterium</taxon>
    </lineage>
</organism>
<dbReference type="InterPro" id="IPR016191">
    <property type="entry name" value="Ribonuclease/ribotoxin"/>
</dbReference>
<keyword evidence="1" id="KW-0540">Nuclease</keyword>
<evidence type="ECO:0000313" key="4">
    <source>
        <dbReference type="EMBL" id="MEC5387190.1"/>
    </source>
</evidence>
<protein>
    <submittedName>
        <fullName evidence="4">Ribonuclease domain-containing protein</fullName>
    </submittedName>
</protein>
<name>A0ABU6K641_9RHOO</name>
<dbReference type="InterPro" id="IPR000026">
    <property type="entry name" value="N1-like"/>
</dbReference>
<dbReference type="SUPFAM" id="SSF53933">
    <property type="entry name" value="Microbial ribonucleases"/>
    <property type="match status" value="1"/>
</dbReference>
<proteinExistence type="predicted"/>
<feature type="chain" id="PRO_5046433909" evidence="3">
    <location>
        <begin position="22"/>
        <end position="119"/>
    </location>
</feature>
<sequence length="119" mass="13493">MLARLVLAFGLCLGLFAPADARDNRSNDWPGIEVSALPAEARTTLKLIRAGGPFPYRRDGIEFQNRERRLPSQARGYYREYTVPTPGARDRGARRIIAGEPDEYYYTADHYRSFAKVTP</sequence>
<gene>
    <name evidence="4" type="ORF">VVD49_15785</name>
</gene>
<evidence type="ECO:0000256" key="1">
    <source>
        <dbReference type="ARBA" id="ARBA00022722"/>
    </source>
</evidence>